<gene>
    <name evidence="1" type="ORF">JGU71_08430</name>
</gene>
<sequence>MALPPFLANVLGWLRAGYPEGVPERDYVPLLALLTRKLSDDEVEQITTALVTAGDLPIDKTDIQVMITKITDEMPLSSDVDRVSSRLAAGGWPIADPTTDLESP</sequence>
<dbReference type="Pfam" id="PF11829">
    <property type="entry name" value="DUF3349"/>
    <property type="match status" value="1"/>
</dbReference>
<dbReference type="RefSeq" id="WP_199703540.1">
    <property type="nucleotide sequence ID" value="NZ_JAEMNV010000002.1"/>
</dbReference>
<dbReference type="InterPro" id="IPR021784">
    <property type="entry name" value="DUF3349"/>
</dbReference>
<dbReference type="Proteomes" id="UP000655868">
    <property type="component" value="Unassembled WGS sequence"/>
</dbReference>
<dbReference type="EMBL" id="JAEMNV010000002">
    <property type="protein sequence ID" value="MBJ8338908.1"/>
    <property type="molecule type" value="Genomic_DNA"/>
</dbReference>
<evidence type="ECO:0000313" key="1">
    <source>
        <dbReference type="EMBL" id="MBJ8338908.1"/>
    </source>
</evidence>
<proteinExistence type="predicted"/>
<organism evidence="1 2">
    <name type="scientific">Antrihabitans stalagmiti</name>
    <dbReference type="NCBI Taxonomy" id="2799499"/>
    <lineage>
        <taxon>Bacteria</taxon>
        <taxon>Bacillati</taxon>
        <taxon>Actinomycetota</taxon>
        <taxon>Actinomycetes</taxon>
        <taxon>Mycobacteriales</taxon>
        <taxon>Nocardiaceae</taxon>
        <taxon>Antrihabitans</taxon>
    </lineage>
</organism>
<protein>
    <submittedName>
        <fullName evidence="1">DUF3349 domain-containing protein</fullName>
    </submittedName>
</protein>
<dbReference type="AlphaFoldDB" id="A0A934NP93"/>
<dbReference type="Gene3D" id="6.10.140.2080">
    <property type="match status" value="1"/>
</dbReference>
<dbReference type="Gene3D" id="1.10.10.2390">
    <property type="match status" value="1"/>
</dbReference>
<reference evidence="1" key="1">
    <citation type="submission" date="2020-12" db="EMBL/GenBank/DDBJ databases">
        <title>Antrihabitans popcorni sp. nov. and Antrihabitans auranticaus sp. nov., isolated from a larva cave.</title>
        <authorList>
            <person name="Lee S.D."/>
            <person name="Kim I.S."/>
        </authorList>
    </citation>
    <scope>NUCLEOTIDE SEQUENCE</scope>
    <source>
        <strain evidence="1">YC3-6</strain>
    </source>
</reference>
<evidence type="ECO:0000313" key="2">
    <source>
        <dbReference type="Proteomes" id="UP000655868"/>
    </source>
</evidence>
<keyword evidence="2" id="KW-1185">Reference proteome</keyword>
<name>A0A934NP93_9NOCA</name>
<accession>A0A934NP93</accession>
<comment type="caution">
    <text evidence="1">The sequence shown here is derived from an EMBL/GenBank/DDBJ whole genome shotgun (WGS) entry which is preliminary data.</text>
</comment>